<feature type="chain" id="PRO_5046376639" description="Ig-like domain-containing protein" evidence="2">
    <location>
        <begin position="24"/>
        <end position="338"/>
    </location>
</feature>
<organism evidence="4 5">
    <name type="scientific">Orchesella dallaii</name>
    <dbReference type="NCBI Taxonomy" id="48710"/>
    <lineage>
        <taxon>Eukaryota</taxon>
        <taxon>Metazoa</taxon>
        <taxon>Ecdysozoa</taxon>
        <taxon>Arthropoda</taxon>
        <taxon>Hexapoda</taxon>
        <taxon>Collembola</taxon>
        <taxon>Entomobryomorpha</taxon>
        <taxon>Entomobryoidea</taxon>
        <taxon>Orchesellidae</taxon>
        <taxon>Orchesellinae</taxon>
        <taxon>Orchesella</taxon>
    </lineage>
</organism>
<reference evidence="4 5" key="1">
    <citation type="submission" date="2024-08" db="EMBL/GenBank/DDBJ databases">
        <authorList>
            <person name="Cucini C."/>
            <person name="Frati F."/>
        </authorList>
    </citation>
    <scope>NUCLEOTIDE SEQUENCE [LARGE SCALE GENOMIC DNA]</scope>
</reference>
<proteinExistence type="predicted"/>
<evidence type="ECO:0000313" key="4">
    <source>
        <dbReference type="EMBL" id="CAL8111293.1"/>
    </source>
</evidence>
<evidence type="ECO:0000259" key="3">
    <source>
        <dbReference type="PROSITE" id="PS50835"/>
    </source>
</evidence>
<dbReference type="InterPro" id="IPR013783">
    <property type="entry name" value="Ig-like_fold"/>
</dbReference>
<dbReference type="SUPFAM" id="SSF48726">
    <property type="entry name" value="Immunoglobulin"/>
    <property type="match status" value="1"/>
</dbReference>
<evidence type="ECO:0000256" key="2">
    <source>
        <dbReference type="SAM" id="SignalP"/>
    </source>
</evidence>
<protein>
    <recommendedName>
        <fullName evidence="3">Ig-like domain-containing protein</fullName>
    </recommendedName>
</protein>
<dbReference type="Proteomes" id="UP001642540">
    <property type="component" value="Unassembled WGS sequence"/>
</dbReference>
<feature type="domain" description="Ig-like" evidence="3">
    <location>
        <begin position="23"/>
        <end position="128"/>
    </location>
</feature>
<dbReference type="PANTHER" id="PTHR21261">
    <property type="entry name" value="BEAT PROTEIN"/>
    <property type="match status" value="1"/>
</dbReference>
<evidence type="ECO:0000313" key="5">
    <source>
        <dbReference type="Proteomes" id="UP001642540"/>
    </source>
</evidence>
<dbReference type="EMBL" id="CAXLJM020000046">
    <property type="protein sequence ID" value="CAL8111293.1"/>
    <property type="molecule type" value="Genomic_DNA"/>
</dbReference>
<feature type="region of interest" description="Disordered" evidence="1">
    <location>
        <begin position="241"/>
        <end position="285"/>
    </location>
</feature>
<dbReference type="Gene3D" id="2.60.40.10">
    <property type="entry name" value="Immunoglobulins"/>
    <property type="match status" value="2"/>
</dbReference>
<feature type="compositionally biased region" description="Low complexity" evidence="1">
    <location>
        <begin position="245"/>
        <end position="262"/>
    </location>
</feature>
<dbReference type="InterPro" id="IPR036179">
    <property type="entry name" value="Ig-like_dom_sf"/>
</dbReference>
<gene>
    <name evidence="4" type="ORF">ODALV1_LOCUS14905</name>
</gene>
<name>A0ABP1QT99_9HEXA</name>
<dbReference type="SMART" id="SM00409">
    <property type="entry name" value="IG"/>
    <property type="match status" value="1"/>
</dbReference>
<feature type="compositionally biased region" description="Polar residues" evidence="1">
    <location>
        <begin position="263"/>
        <end position="285"/>
    </location>
</feature>
<dbReference type="InterPro" id="IPR003599">
    <property type="entry name" value="Ig_sub"/>
</dbReference>
<evidence type="ECO:0000256" key="1">
    <source>
        <dbReference type="SAM" id="MobiDB-lite"/>
    </source>
</evidence>
<sequence length="338" mass="37583">MGEFVAMSVLTVLFWLGISGVEPLKNVQISVPAAVTINQDVPLTCLYDLDHGESLYTVKWYLEGEEFYRYIPKEIPPIQTFTTMGVDVDISKSDEHKVMLRSVRHEQTGVYKCEVSADAPEFETDVVSAQMTVVEFTTNTPLIELAKTRYEVGERIRANCSFGPTRPAANITWFINNLQVKDQYVNEFPVFEDGTRGNWVKSSLEMDTDANSFRGGRLKLKCIASVYSIYKRASEMQIEEEKPRSASVLGSKDSSSSSSSSSGNQVGLNTSGNSKSPGVSDTSFRSSSHTLKASVQLLHSVNILFFVLPFLLLQFPSPLLHTVGQRQLLSPPLQRSSR</sequence>
<dbReference type="InterPro" id="IPR007110">
    <property type="entry name" value="Ig-like_dom"/>
</dbReference>
<dbReference type="PANTHER" id="PTHR21261:SF17">
    <property type="entry name" value="BEAT VI"/>
    <property type="match status" value="1"/>
</dbReference>
<feature type="signal peptide" evidence="2">
    <location>
        <begin position="1"/>
        <end position="23"/>
    </location>
</feature>
<dbReference type="PROSITE" id="PS50835">
    <property type="entry name" value="IG_LIKE"/>
    <property type="match status" value="1"/>
</dbReference>
<comment type="caution">
    <text evidence="4">The sequence shown here is derived from an EMBL/GenBank/DDBJ whole genome shotgun (WGS) entry which is preliminary data.</text>
</comment>
<accession>A0ABP1QT99</accession>
<keyword evidence="5" id="KW-1185">Reference proteome</keyword>
<keyword evidence="2" id="KW-0732">Signal</keyword>